<proteinExistence type="predicted"/>
<evidence type="ECO:0000256" key="1">
    <source>
        <dbReference type="SAM" id="MobiDB-lite"/>
    </source>
</evidence>
<dbReference type="AlphaFoldDB" id="A0A502EWQ5"/>
<sequence>MMQDGFAKRLKLLREEARACLHLANLTAVEAERMRLRRHAARLAMQAELEERQQESAERTWVKDSESSGSLERHRLAS</sequence>
<gene>
    <name evidence="2" type="ORF">EAH89_28735</name>
</gene>
<dbReference type="EMBL" id="RCZP01000067">
    <property type="protein sequence ID" value="TPG41474.1"/>
    <property type="molecule type" value="Genomic_DNA"/>
</dbReference>
<evidence type="ECO:0000313" key="3">
    <source>
        <dbReference type="Proteomes" id="UP000317078"/>
    </source>
</evidence>
<evidence type="ECO:0000313" key="2">
    <source>
        <dbReference type="EMBL" id="TPG41474.1"/>
    </source>
</evidence>
<name>A0A502EWQ5_9PROT</name>
<keyword evidence="3" id="KW-1185">Reference proteome</keyword>
<organism evidence="2 3">
    <name type="scientific">Muricoccus nepalensis</name>
    <dbReference type="NCBI Taxonomy" id="1854500"/>
    <lineage>
        <taxon>Bacteria</taxon>
        <taxon>Pseudomonadati</taxon>
        <taxon>Pseudomonadota</taxon>
        <taxon>Alphaproteobacteria</taxon>
        <taxon>Acetobacterales</taxon>
        <taxon>Roseomonadaceae</taxon>
        <taxon>Muricoccus</taxon>
    </lineage>
</organism>
<feature type="region of interest" description="Disordered" evidence="1">
    <location>
        <begin position="48"/>
        <end position="78"/>
    </location>
</feature>
<dbReference type="Proteomes" id="UP000317078">
    <property type="component" value="Unassembled WGS sequence"/>
</dbReference>
<comment type="caution">
    <text evidence="2">The sequence shown here is derived from an EMBL/GenBank/DDBJ whole genome shotgun (WGS) entry which is preliminary data.</text>
</comment>
<reference evidence="2 3" key="1">
    <citation type="journal article" date="2019" name="Environ. Microbiol.">
        <title>Species interactions and distinct microbial communities in high Arctic permafrost affected cryosols are associated with the CH4 and CO2 gas fluxes.</title>
        <authorList>
            <person name="Altshuler I."/>
            <person name="Hamel J."/>
            <person name="Turney S."/>
            <person name="Magnuson E."/>
            <person name="Levesque R."/>
            <person name="Greer C."/>
            <person name="Whyte L.G."/>
        </authorList>
    </citation>
    <scope>NUCLEOTIDE SEQUENCE [LARGE SCALE GENOMIC DNA]</scope>
    <source>
        <strain evidence="2 3">S9.3B</strain>
    </source>
</reference>
<dbReference type="RefSeq" id="WP_140887219.1">
    <property type="nucleotide sequence ID" value="NZ_RCZP01000067.1"/>
</dbReference>
<feature type="compositionally biased region" description="Basic and acidic residues" evidence="1">
    <location>
        <begin position="49"/>
        <end position="78"/>
    </location>
</feature>
<protein>
    <submittedName>
        <fullName evidence="2">Uncharacterized protein</fullName>
    </submittedName>
</protein>
<accession>A0A502EWQ5</accession>